<protein>
    <submittedName>
        <fullName evidence="3">Uncharacterized protein</fullName>
    </submittedName>
</protein>
<evidence type="ECO:0000256" key="1">
    <source>
        <dbReference type="SAM" id="MobiDB-lite"/>
    </source>
</evidence>
<gene>
    <name evidence="3" type="ORF">Agabi119p4_8569</name>
</gene>
<evidence type="ECO:0000313" key="4">
    <source>
        <dbReference type="Proteomes" id="UP000629468"/>
    </source>
</evidence>
<sequence>MYWRWNFAVVVLATLFMFAAAAPLGGNLTGVEIISTVVGEASAQLLPSSPDTVTTTPEEQPSFGIADYMSNLLRGEGRKSSDQARRRPHTITRRRHP</sequence>
<name>A0A8H7C7C5_AGABI</name>
<dbReference type="EMBL" id="JABXXO010000011">
    <property type="protein sequence ID" value="KAF7764032.1"/>
    <property type="molecule type" value="Genomic_DNA"/>
</dbReference>
<evidence type="ECO:0000256" key="2">
    <source>
        <dbReference type="SAM" id="SignalP"/>
    </source>
</evidence>
<accession>A0A8H7C7C5</accession>
<evidence type="ECO:0000313" key="3">
    <source>
        <dbReference type="EMBL" id="KAF7764032.1"/>
    </source>
</evidence>
<feature type="chain" id="PRO_5034286915" evidence="2">
    <location>
        <begin position="22"/>
        <end position="97"/>
    </location>
</feature>
<feature type="region of interest" description="Disordered" evidence="1">
    <location>
        <begin position="74"/>
        <end position="97"/>
    </location>
</feature>
<organism evidence="3 4">
    <name type="scientific">Agaricus bisporus var. burnettii</name>
    <dbReference type="NCBI Taxonomy" id="192524"/>
    <lineage>
        <taxon>Eukaryota</taxon>
        <taxon>Fungi</taxon>
        <taxon>Dikarya</taxon>
        <taxon>Basidiomycota</taxon>
        <taxon>Agaricomycotina</taxon>
        <taxon>Agaricomycetes</taxon>
        <taxon>Agaricomycetidae</taxon>
        <taxon>Agaricales</taxon>
        <taxon>Agaricineae</taxon>
        <taxon>Agaricaceae</taxon>
        <taxon>Agaricus</taxon>
    </lineage>
</organism>
<dbReference type="Proteomes" id="UP000629468">
    <property type="component" value="Unassembled WGS sequence"/>
</dbReference>
<keyword evidence="2" id="KW-0732">Signal</keyword>
<feature type="signal peptide" evidence="2">
    <location>
        <begin position="1"/>
        <end position="21"/>
    </location>
</feature>
<proteinExistence type="predicted"/>
<dbReference type="AlphaFoldDB" id="A0A8H7C7C5"/>
<feature type="compositionally biased region" description="Basic and acidic residues" evidence="1">
    <location>
        <begin position="75"/>
        <end position="85"/>
    </location>
</feature>
<comment type="caution">
    <text evidence="3">The sequence shown here is derived from an EMBL/GenBank/DDBJ whole genome shotgun (WGS) entry which is preliminary data.</text>
</comment>
<feature type="compositionally biased region" description="Basic residues" evidence="1">
    <location>
        <begin position="86"/>
        <end position="97"/>
    </location>
</feature>
<reference evidence="3 4" key="1">
    <citation type="journal article" name="Sci. Rep.">
        <title>Telomere-to-telomere assembled and centromere annotated genomes of the two main subspecies of the button mushroom Agaricus bisporus reveal especially polymorphic chromosome ends.</title>
        <authorList>
            <person name="Sonnenberg A.S.M."/>
            <person name="Sedaghat-Telgerd N."/>
            <person name="Lavrijssen B."/>
            <person name="Ohm R.A."/>
            <person name="Hendrickx P.M."/>
            <person name="Scholtmeijer K."/>
            <person name="Baars J.J.P."/>
            <person name="van Peer A."/>
        </authorList>
    </citation>
    <scope>NUCLEOTIDE SEQUENCE [LARGE SCALE GENOMIC DNA]</scope>
    <source>
        <strain evidence="3 4">H119_p4</strain>
    </source>
</reference>